<dbReference type="Pfam" id="PF01753">
    <property type="entry name" value="zf-MYND"/>
    <property type="match status" value="1"/>
</dbReference>
<dbReference type="InterPro" id="IPR003599">
    <property type="entry name" value="Ig_sub"/>
</dbReference>
<dbReference type="Gene3D" id="2.170.270.10">
    <property type="entry name" value="SET domain"/>
    <property type="match status" value="2"/>
</dbReference>
<dbReference type="InterPro" id="IPR050869">
    <property type="entry name" value="H3K4_H4K5_MeTrfase"/>
</dbReference>
<evidence type="ECO:0000256" key="6">
    <source>
        <dbReference type="PROSITE-ProRule" id="PRU00302"/>
    </source>
</evidence>
<dbReference type="Proteomes" id="UP000014500">
    <property type="component" value="Unassembled WGS sequence"/>
</dbReference>
<evidence type="ECO:0000256" key="3">
    <source>
        <dbReference type="ARBA" id="ARBA00022833"/>
    </source>
</evidence>
<evidence type="ECO:0000256" key="1">
    <source>
        <dbReference type="ARBA" id="ARBA00022723"/>
    </source>
</evidence>
<dbReference type="InterPro" id="IPR035976">
    <property type="entry name" value="Sushi/SCR/CCP_sf"/>
</dbReference>
<dbReference type="eggNOG" id="KOG4297">
    <property type="taxonomic scope" value="Eukaryota"/>
</dbReference>
<evidence type="ECO:0000259" key="9">
    <source>
        <dbReference type="PROSITE" id="PS50865"/>
    </source>
</evidence>
<dbReference type="PROSITE" id="PS50923">
    <property type="entry name" value="SUSHI"/>
    <property type="match status" value="2"/>
</dbReference>
<dbReference type="SUPFAM" id="SSF48726">
    <property type="entry name" value="Immunoglobulin"/>
    <property type="match status" value="2"/>
</dbReference>
<keyword evidence="6" id="KW-0768">Sushi</keyword>
<dbReference type="PROSITE" id="PS50835">
    <property type="entry name" value="IG_LIKE"/>
    <property type="match status" value="1"/>
</dbReference>
<dbReference type="PROSITE" id="PS01360">
    <property type="entry name" value="ZF_MYND_1"/>
    <property type="match status" value="1"/>
</dbReference>
<dbReference type="STRING" id="126957.T1IQ96"/>
<keyword evidence="7" id="KW-0472">Membrane</keyword>
<feature type="domain" description="Ig-like" evidence="8">
    <location>
        <begin position="247"/>
        <end position="353"/>
    </location>
</feature>
<dbReference type="SUPFAM" id="SSF57535">
    <property type="entry name" value="Complement control module/SCR domain"/>
    <property type="match status" value="2"/>
</dbReference>
<dbReference type="SUPFAM" id="SSF82199">
    <property type="entry name" value="SET domain"/>
    <property type="match status" value="2"/>
</dbReference>
<dbReference type="PANTHER" id="PTHR12197">
    <property type="entry name" value="HISTONE-LYSINE N-METHYLTRANSFERASE SMYD"/>
    <property type="match status" value="1"/>
</dbReference>
<reference evidence="12" key="1">
    <citation type="submission" date="2011-05" db="EMBL/GenBank/DDBJ databases">
        <authorList>
            <person name="Richards S.R."/>
            <person name="Qu J."/>
            <person name="Jiang H."/>
            <person name="Jhangiani S.N."/>
            <person name="Agravi P."/>
            <person name="Goodspeed R."/>
            <person name="Gross S."/>
            <person name="Mandapat C."/>
            <person name="Jackson L."/>
            <person name="Mathew T."/>
            <person name="Pu L."/>
            <person name="Thornton R."/>
            <person name="Saada N."/>
            <person name="Wilczek-Boney K.B."/>
            <person name="Lee S."/>
            <person name="Kovar C."/>
            <person name="Wu Y."/>
            <person name="Scherer S.E."/>
            <person name="Worley K.C."/>
            <person name="Muzny D.M."/>
            <person name="Gibbs R."/>
        </authorList>
    </citation>
    <scope>NUCLEOTIDE SEQUENCE</scope>
    <source>
        <strain evidence="12">Brora</strain>
    </source>
</reference>
<dbReference type="InterPro" id="IPR036179">
    <property type="entry name" value="Ig-like_dom_sf"/>
</dbReference>
<evidence type="ECO:0000256" key="2">
    <source>
        <dbReference type="ARBA" id="ARBA00022771"/>
    </source>
</evidence>
<evidence type="ECO:0000256" key="4">
    <source>
        <dbReference type="ARBA" id="ARBA00023157"/>
    </source>
</evidence>
<feature type="transmembrane region" description="Helical" evidence="7">
    <location>
        <begin position="1315"/>
        <end position="1334"/>
    </location>
</feature>
<accession>T1IQ96</accession>
<dbReference type="InterPro" id="IPR002893">
    <property type="entry name" value="Znf_MYND"/>
</dbReference>
<dbReference type="InterPro" id="IPR000436">
    <property type="entry name" value="Sushi_SCR_CCP_dom"/>
</dbReference>
<reference evidence="11" key="2">
    <citation type="submission" date="2015-02" db="UniProtKB">
        <authorList>
            <consortium name="EnsemblMetazoa"/>
        </authorList>
    </citation>
    <scope>IDENTIFICATION</scope>
</reference>
<dbReference type="EnsemblMetazoa" id="SMAR003207-RA">
    <property type="protein sequence ID" value="SMAR003207-PA"/>
    <property type="gene ID" value="SMAR003207"/>
</dbReference>
<keyword evidence="12" id="KW-1185">Reference proteome</keyword>
<feature type="domain" description="Sushi" evidence="10">
    <location>
        <begin position="168"/>
        <end position="237"/>
    </location>
</feature>
<dbReference type="SMART" id="SM00409">
    <property type="entry name" value="IG"/>
    <property type="match status" value="2"/>
</dbReference>
<dbReference type="InterPro" id="IPR013783">
    <property type="entry name" value="Ig-like_fold"/>
</dbReference>
<dbReference type="SMART" id="SM00032">
    <property type="entry name" value="CCP"/>
    <property type="match status" value="2"/>
</dbReference>
<comment type="caution">
    <text evidence="6">Lacks conserved residue(s) required for the propagation of feature annotation.</text>
</comment>
<dbReference type="InterPro" id="IPR046341">
    <property type="entry name" value="SET_dom_sf"/>
</dbReference>
<name>T1IQ96_STRMM</name>
<dbReference type="InterPro" id="IPR007110">
    <property type="entry name" value="Ig-like_dom"/>
</dbReference>
<dbReference type="GO" id="GO:0008270">
    <property type="term" value="F:zinc ion binding"/>
    <property type="evidence" value="ECO:0007669"/>
    <property type="project" value="UniProtKB-KW"/>
</dbReference>
<evidence type="ECO:0000313" key="11">
    <source>
        <dbReference type="EnsemblMetazoa" id="SMAR003207-PA"/>
    </source>
</evidence>
<dbReference type="Gene3D" id="6.10.140.2220">
    <property type="match status" value="1"/>
</dbReference>
<dbReference type="GO" id="GO:0005634">
    <property type="term" value="C:nucleus"/>
    <property type="evidence" value="ECO:0007669"/>
    <property type="project" value="TreeGrafter"/>
</dbReference>
<dbReference type="HOGENOM" id="CLU_247452_0_0_1"/>
<dbReference type="Gene3D" id="2.60.40.10">
    <property type="entry name" value="Immunoglobulins"/>
    <property type="match status" value="1"/>
</dbReference>
<evidence type="ECO:0000259" key="10">
    <source>
        <dbReference type="PROSITE" id="PS50923"/>
    </source>
</evidence>
<dbReference type="CDD" id="cd00033">
    <property type="entry name" value="CCP"/>
    <property type="match status" value="2"/>
</dbReference>
<evidence type="ECO:0008006" key="13">
    <source>
        <dbReference type="Google" id="ProtNLM"/>
    </source>
</evidence>
<dbReference type="PROSITE" id="PS50865">
    <property type="entry name" value="ZF_MYND_2"/>
    <property type="match status" value="1"/>
</dbReference>
<keyword evidence="7" id="KW-1133">Transmembrane helix</keyword>
<protein>
    <recommendedName>
        <fullName evidence="13">MYND-type domain-containing protein</fullName>
    </recommendedName>
</protein>
<keyword evidence="3" id="KW-0862">Zinc</keyword>
<evidence type="ECO:0000256" key="7">
    <source>
        <dbReference type="SAM" id="Phobius"/>
    </source>
</evidence>
<dbReference type="Gene3D" id="1.25.40.970">
    <property type="match status" value="1"/>
</dbReference>
<feature type="domain" description="MYND-type" evidence="9">
    <location>
        <begin position="947"/>
        <end position="985"/>
    </location>
</feature>
<keyword evidence="4" id="KW-1015">Disulfide bond</keyword>
<keyword evidence="1" id="KW-0479">Metal-binding</keyword>
<dbReference type="eggNOG" id="KOG2084">
    <property type="taxonomic scope" value="Eukaryota"/>
</dbReference>
<dbReference type="PANTHER" id="PTHR12197:SF251">
    <property type="entry name" value="EG:BACR7C10.4 PROTEIN"/>
    <property type="match status" value="1"/>
</dbReference>
<evidence type="ECO:0000313" key="12">
    <source>
        <dbReference type="Proteomes" id="UP000014500"/>
    </source>
</evidence>
<sequence>MCAPNFTDFSGNDRITCRDGEWFADVNVGYCHVVSAPVITYEVDDDKTFIGNDGTLHIPHDSELSLRCWWFRRNKTPTWKWNGEDVDWDESLRFLDVEQKWDYEEYFELLIRRVKPEYSGYFSCTTPNQKTHGINIKVVKSTTTPLTSTAITRAGPTITTRPTPIRHNSCTYEHRDLNVLAFLHGKRLIGFHRFSVNYNDVITFRCYDIQSFSLEGSTRVSCGRFSKWIGKIPTCKRLHIRSIESAPVVTYEVDDDKTFVGNDGTLYIPDDSELSLRCWWFRRNKTPTWTWNGEAIEWNESPIFVDFQLSWNNEGYIELVIRKIKTEHSGYFRCTTPNQMSHGINIKVEKTATSSLPMTTITAYELKTTFRPTTTTPKSTTITPKPTTTKPITTVTTETTITIQQATYPFLIGHNTCSYEPKDQNVLAVLKGRQLIGFSRYSVSYNDVITFRCYDILNFFVEGSKTVRCGLNGDWIGTIPTCTKLHIRSIYSAPVISYEVDDDETFVGIDGTLYIAEDSELSLRCWWFRKYETPTWKWNGEKVGDNKSSRFLDVEQNDSSPPIEFLSNGPIERLDNGDYWTHSNASQYFFCYFGKQEIQPLMTLNGEKVDSKDYGFKPEKRAWLLRLNGRDSTATSLKFTCQSPLANKDYSNSVTVYLGNKCILHEDDLPKQHNAVATSSTRRYPFYVYGHTVEFQCASTGINTVIPMSITLHNIIRHVIYLQSEMTCQSTMPVKTGDLILKSKPFSYVVKDDHLGRVCDYCRNPDESETFGNLSRRFRDLMSHPKPDATIYGKITVNAFGIGSDSSQLGIGLYLGASIFDHSCRPNSGVSFDGSVLRVNAIEDISKVDISNDLIASIILCPNTNCTHPTVIKNNSFFCRQCGEVEFEKGKLNQIEKLTAKCNATLSEMLCYQGQIMAVSAFKRGDLIFKSQPFAYVVSNDFRGRACDYCLKLNRNLRKCMQCSFSYYCDKVCQKATWKDHKQECLNLKNSNSDEYPESVFLAARIIYKLKRKPDDFEKVGNVTRRFQDLMSHCAEIKQEVIFYDKIKLIRNFIPPDECPSVEELFDIFGKIAINANFICDENEVEIGMGLYLGGSLFDHSCKPNASIRFYGIQLCVTAIEEISQFDTANIFISYIDIAFPTERRRKQLKENYYFDCNCERCQDEERDLITNSILCPHKNCKHPTLIKKDSFYCLECGEVKFKENKRHEICEMTEKCKIILAQMSQLKKEKRFQELYQILQGECIRQMKMTFHILNVNYMRILEYAFDATSIPLRKWKPACEYGKQLVICCRHYYGDVHPIFIYILQFYFQSKSFSMLFCIFVVFAVASSFAAADDCFDAAKYIRKVVKPVHAKCKAEVIDFKAKHKKAKKDCERIAFVYSACNNRELGINDEYQHKDHAKFVKLLKSFSTAGKKNGLTSKLSVCDADSLVKTGNRGQYFDCLQKQCPEVKKIRADYLSANFVYCVCHNRELGINLNFQQKDHEKFVDLLKSFSAVNDTYQQKHHVKFMDLLKSFSTAEVSTEFSNS</sequence>
<keyword evidence="2 5" id="KW-0863">Zinc-finger</keyword>
<dbReference type="EMBL" id="JH431297">
    <property type="status" value="NOT_ANNOTATED_CDS"/>
    <property type="molecule type" value="Genomic_DNA"/>
</dbReference>
<organism evidence="11 12">
    <name type="scientific">Strigamia maritima</name>
    <name type="common">European centipede</name>
    <name type="synonym">Geophilus maritimus</name>
    <dbReference type="NCBI Taxonomy" id="126957"/>
    <lineage>
        <taxon>Eukaryota</taxon>
        <taxon>Metazoa</taxon>
        <taxon>Ecdysozoa</taxon>
        <taxon>Arthropoda</taxon>
        <taxon>Myriapoda</taxon>
        <taxon>Chilopoda</taxon>
        <taxon>Pleurostigmophora</taxon>
        <taxon>Geophilomorpha</taxon>
        <taxon>Linotaeniidae</taxon>
        <taxon>Strigamia</taxon>
    </lineage>
</organism>
<evidence type="ECO:0000256" key="5">
    <source>
        <dbReference type="PROSITE-ProRule" id="PRU00134"/>
    </source>
</evidence>
<dbReference type="Gene3D" id="2.10.70.10">
    <property type="entry name" value="Complement Module, domain 1"/>
    <property type="match status" value="2"/>
</dbReference>
<dbReference type="Gene3D" id="1.10.220.160">
    <property type="match status" value="1"/>
</dbReference>
<evidence type="ECO:0000259" key="8">
    <source>
        <dbReference type="PROSITE" id="PS50835"/>
    </source>
</evidence>
<keyword evidence="7" id="KW-0812">Transmembrane</keyword>
<feature type="domain" description="Sushi" evidence="10">
    <location>
        <begin position="415"/>
        <end position="484"/>
    </location>
</feature>
<proteinExistence type="predicted"/>